<keyword evidence="12" id="KW-0238">DNA-binding</keyword>
<organism evidence="16 17">
    <name type="scientific">Roseburia amylophila</name>
    <dbReference type="NCBI Taxonomy" id="2981794"/>
    <lineage>
        <taxon>Bacteria</taxon>
        <taxon>Bacillati</taxon>
        <taxon>Bacillota</taxon>
        <taxon>Clostridia</taxon>
        <taxon>Lachnospirales</taxon>
        <taxon>Lachnospiraceae</taxon>
        <taxon>Roseburia</taxon>
    </lineage>
</organism>
<dbReference type="AlphaFoldDB" id="A0AAW4WAF5"/>
<dbReference type="SUPFAM" id="SSF52540">
    <property type="entry name" value="P-loop containing nucleoside triphosphate hydrolases"/>
    <property type="match status" value="1"/>
</dbReference>
<dbReference type="GO" id="GO:0003677">
    <property type="term" value="F:DNA binding"/>
    <property type="evidence" value="ECO:0007669"/>
    <property type="project" value="UniProtKB-KW"/>
</dbReference>
<dbReference type="InterPro" id="IPR011335">
    <property type="entry name" value="Restrct_endonuc-II-like"/>
</dbReference>
<evidence type="ECO:0000256" key="12">
    <source>
        <dbReference type="ARBA" id="ARBA00023125"/>
    </source>
</evidence>
<dbReference type="NCBIfam" id="TIGR02773">
    <property type="entry name" value="addB_Gpos"/>
    <property type="match status" value="1"/>
</dbReference>
<keyword evidence="3" id="KW-0479">Metal-binding</keyword>
<dbReference type="EMBL" id="JAJEQW010000001">
    <property type="protein sequence ID" value="MCC2240838.1"/>
    <property type="molecule type" value="Genomic_DNA"/>
</dbReference>
<dbReference type="PANTHER" id="PTHR30591">
    <property type="entry name" value="RECBCD ENZYME SUBUNIT RECC"/>
    <property type="match status" value="1"/>
</dbReference>
<feature type="domain" description="PD-(D/E)XK endonuclease-like" evidence="14">
    <location>
        <begin position="773"/>
        <end position="1112"/>
    </location>
</feature>
<dbReference type="Proteomes" id="UP001198893">
    <property type="component" value="Unassembled WGS sequence"/>
</dbReference>
<evidence type="ECO:0000256" key="6">
    <source>
        <dbReference type="ARBA" id="ARBA00022801"/>
    </source>
</evidence>
<dbReference type="Pfam" id="PF21445">
    <property type="entry name" value="ADDB_N"/>
    <property type="match status" value="1"/>
</dbReference>
<dbReference type="RefSeq" id="WP_227709411.1">
    <property type="nucleotide sequence ID" value="NZ_JAJEQW010000001.1"/>
</dbReference>
<dbReference type="GO" id="GO:0004386">
    <property type="term" value="F:helicase activity"/>
    <property type="evidence" value="ECO:0007669"/>
    <property type="project" value="UniProtKB-KW"/>
</dbReference>
<evidence type="ECO:0000256" key="1">
    <source>
        <dbReference type="ARBA" id="ARBA00022485"/>
    </source>
</evidence>
<keyword evidence="9" id="KW-0067">ATP-binding</keyword>
<keyword evidence="13" id="KW-0234">DNA repair</keyword>
<dbReference type="InterPro" id="IPR011604">
    <property type="entry name" value="PDDEXK-like_dom_sf"/>
</dbReference>
<sequence length="1142" mass="131464">MALQFVLGSAGSGKSGYVFRKTVKEAQKNLKKNYYVVVPEQFTMQTQRELVRLQEKNSIMNIDVVSFQRLAYRIFDELGKTNMAVLEETGKNLVLRKVAEERMDDLCVMQENMKKMGYISEVKSLISELTQYNIDPDTLETFIEEQNMPPAFSYKLQDILTMYRGFRSAISGMYITAEEVLEAFCDMAEESKLLQDAVLVFDGFTGFTPIQNNVLYRLMGIVSDIYVTVTIDPAEDIYSYHDMQELFAMSKKTVTSLMKMAEEKHFEVTEPVVLKNPKADRFREAPVLRFLEQNLFRTRHHSYEKKDEKEIKEGIEILSLPNPRRELQYAAEEIARLVHTGAYRYRDFAIISGAIEEYGSYVPQIMEEFGIPFFLDTTKNILLHPFLEFVRSLLQVIEDNFSEESMFRYLRCGLSQISEDEIDLLENYVLAAGIRGKKKWEARFIYTTHEVTEEDLEALNELRIRVMEPFLELTAVFRKKGATVRECTTALYQFIVSLQIEQQLKYRENQYKEAKDLAKAKEYAQIYRIVMDILDKMATLLGDEVMDISEYAKVLEAGFEAAKVGVIPGGYDCVMIGDIERTRLDDIKVLFIVGVNDGIVPKSDNRGGIISQLEREELAKNHMELAPTARERVFIQRFYLYLAVTKPSKKLYLTYARVGSDGSAKRPSYFIHMIEGLFPGLKAELITGEQVDETLVTPESSMAFLLEGLYQEDAGWNDEKEVLWQALLHWYEKEPAYREQVKAILDAAELKYHAEPISRAVAKALYGNELKNSVTRLEQYAACACAHFLTYGLRLQERELFEFRMADMGNIYHQALENYGRYLKESSYSWFDITEEAQKQLMERAMEEAIASSGNAAMADTAANRYQVAKMKKIFARTIWALTSQIRQGKFEPSQFEVGFSYTDDLNAVNFKLSEEEHMRLQGRIDRIDTYEDKDKLYVKIIDYKSGNTGFELLSLYHGLKLQLVVYMNAAMELFAKQNPAKEVVPAGMFYYHIDDPMVEGTGSESEEEIRRKILENLRLDGVVNTEDDIYRAMDVELSGKSNVLPISVNKDGTVRKSDKAVDKEEFRLIADYASYRIAEAGNAILKGNTDVNPYLLKNRSSCDYCPYAAVCGFDKKIPGYEVRRLEELSSEEIYERMKEVF</sequence>
<dbReference type="SUPFAM" id="SSF52980">
    <property type="entry name" value="Restriction endonuclease-like"/>
    <property type="match status" value="1"/>
</dbReference>
<dbReference type="Gene3D" id="3.40.50.300">
    <property type="entry name" value="P-loop containing nucleotide triphosphate hydrolases"/>
    <property type="match status" value="4"/>
</dbReference>
<keyword evidence="5" id="KW-0227">DNA damage</keyword>
<dbReference type="InterPro" id="IPR027417">
    <property type="entry name" value="P-loop_NTPase"/>
</dbReference>
<reference evidence="16" key="1">
    <citation type="submission" date="2021-10" db="EMBL/GenBank/DDBJ databases">
        <title>Anaerobic single-cell dispensing facilitates the cultivation of human gut bacteria.</title>
        <authorList>
            <person name="Afrizal A."/>
        </authorList>
    </citation>
    <scope>NUCLEOTIDE SEQUENCE</scope>
    <source>
        <strain evidence="16">CLA-AA-H204</strain>
    </source>
</reference>
<evidence type="ECO:0000256" key="3">
    <source>
        <dbReference type="ARBA" id="ARBA00022723"/>
    </source>
</evidence>
<evidence type="ECO:0000256" key="10">
    <source>
        <dbReference type="ARBA" id="ARBA00023004"/>
    </source>
</evidence>
<comment type="caution">
    <text evidence="16">The sequence shown here is derived from an EMBL/GenBank/DDBJ whole genome shotgun (WGS) entry which is preliminary data.</text>
</comment>
<accession>A0AAW4WAF5</accession>
<dbReference type="Gene3D" id="3.90.320.10">
    <property type="match status" value="1"/>
</dbReference>
<name>A0AAW4WAF5_9FIRM</name>
<evidence type="ECO:0000256" key="9">
    <source>
        <dbReference type="ARBA" id="ARBA00022840"/>
    </source>
</evidence>
<evidence type="ECO:0000259" key="14">
    <source>
        <dbReference type="Pfam" id="PF12705"/>
    </source>
</evidence>
<evidence type="ECO:0000256" key="7">
    <source>
        <dbReference type="ARBA" id="ARBA00022806"/>
    </source>
</evidence>
<keyword evidence="7 16" id="KW-0347">Helicase</keyword>
<evidence type="ECO:0000313" key="16">
    <source>
        <dbReference type="EMBL" id="MCC2240838.1"/>
    </source>
</evidence>
<evidence type="ECO:0000256" key="11">
    <source>
        <dbReference type="ARBA" id="ARBA00023014"/>
    </source>
</evidence>
<keyword evidence="11" id="KW-0411">Iron-sulfur</keyword>
<evidence type="ECO:0000256" key="13">
    <source>
        <dbReference type="ARBA" id="ARBA00023204"/>
    </source>
</evidence>
<evidence type="ECO:0000256" key="2">
    <source>
        <dbReference type="ARBA" id="ARBA00022722"/>
    </source>
</evidence>
<dbReference type="GO" id="GO:0005524">
    <property type="term" value="F:ATP binding"/>
    <property type="evidence" value="ECO:0007669"/>
    <property type="project" value="UniProtKB-KW"/>
</dbReference>
<evidence type="ECO:0000256" key="4">
    <source>
        <dbReference type="ARBA" id="ARBA00022741"/>
    </source>
</evidence>
<evidence type="ECO:0000256" key="8">
    <source>
        <dbReference type="ARBA" id="ARBA00022839"/>
    </source>
</evidence>
<dbReference type="InterPro" id="IPR049035">
    <property type="entry name" value="ADDB_N"/>
</dbReference>
<dbReference type="GO" id="GO:0051539">
    <property type="term" value="F:4 iron, 4 sulfur cluster binding"/>
    <property type="evidence" value="ECO:0007669"/>
    <property type="project" value="UniProtKB-KW"/>
</dbReference>
<evidence type="ECO:0000259" key="15">
    <source>
        <dbReference type="Pfam" id="PF21445"/>
    </source>
</evidence>
<proteinExistence type="predicted"/>
<dbReference type="InterPro" id="IPR014140">
    <property type="entry name" value="DNA_helicase_suAddB"/>
</dbReference>
<dbReference type="GO" id="GO:0000724">
    <property type="term" value="P:double-strand break repair via homologous recombination"/>
    <property type="evidence" value="ECO:0007669"/>
    <property type="project" value="InterPro"/>
</dbReference>
<evidence type="ECO:0000313" key="17">
    <source>
        <dbReference type="Proteomes" id="UP001198893"/>
    </source>
</evidence>
<feature type="domain" description="ATP-dependent helicase/deoxyribonuclease subunit B N-terminal" evidence="15">
    <location>
        <begin position="5"/>
        <end position="292"/>
    </location>
</feature>
<keyword evidence="2" id="KW-0540">Nuclease</keyword>
<dbReference type="Pfam" id="PF12705">
    <property type="entry name" value="PDDEXK_1"/>
    <property type="match status" value="1"/>
</dbReference>
<dbReference type="InterPro" id="IPR038726">
    <property type="entry name" value="PDDEXK_AddAB-type"/>
</dbReference>
<keyword evidence="8" id="KW-0269">Exonuclease</keyword>
<keyword evidence="10" id="KW-0408">Iron</keyword>
<dbReference type="PANTHER" id="PTHR30591:SF1">
    <property type="entry name" value="RECBCD ENZYME SUBUNIT RECC"/>
    <property type="match status" value="1"/>
</dbReference>
<dbReference type="GO" id="GO:0004527">
    <property type="term" value="F:exonuclease activity"/>
    <property type="evidence" value="ECO:0007669"/>
    <property type="project" value="UniProtKB-KW"/>
</dbReference>
<keyword evidence="4" id="KW-0547">Nucleotide-binding</keyword>
<keyword evidence="6" id="KW-0378">Hydrolase</keyword>
<gene>
    <name evidence="16" type="primary">addB</name>
    <name evidence="16" type="ORF">LKD47_00800</name>
</gene>
<protein>
    <submittedName>
        <fullName evidence="16">Helicase-exonuclease AddAB subunit AddB</fullName>
    </submittedName>
</protein>
<evidence type="ECO:0000256" key="5">
    <source>
        <dbReference type="ARBA" id="ARBA00022763"/>
    </source>
</evidence>
<dbReference type="GO" id="GO:0046872">
    <property type="term" value="F:metal ion binding"/>
    <property type="evidence" value="ECO:0007669"/>
    <property type="project" value="UniProtKB-KW"/>
</dbReference>
<keyword evidence="1" id="KW-0004">4Fe-4S</keyword>